<organism evidence="1">
    <name type="scientific">Burkholderia sp. M701</name>
    <dbReference type="NCBI Taxonomy" id="326454"/>
    <lineage>
        <taxon>Bacteria</taxon>
        <taxon>Pseudomonadati</taxon>
        <taxon>Pseudomonadota</taxon>
        <taxon>Betaproteobacteria</taxon>
        <taxon>Burkholderiales</taxon>
        <taxon>Burkholderiaceae</taxon>
        <taxon>Burkholderia</taxon>
    </lineage>
</organism>
<accession>V5YNK5</accession>
<keyword evidence="1" id="KW-0614">Plasmid</keyword>
<sequence length="198" mass="22670">MTQHIEINVPDGVRGEWRVESFEVSEEDSEVTRRRAAAQGAHEFVPPGNYKKLVRGDVVVMSNTPMEVRTNRRFIGRAKGRVLVNGLGLGMVLTAILAKPEVESVTVVEASAEVIDLVGPTFRDDPRVRIVHANAFDYQPAKGEQFDVVWHDIWDVIHPDNLPEMHKLHRKYARRAGWQASWCRDMCEDQRDRRRGFN</sequence>
<dbReference type="AlphaFoldDB" id="V5YNK5"/>
<proteinExistence type="predicted"/>
<protein>
    <recommendedName>
        <fullName evidence="2">Spermidine synthase</fullName>
    </recommendedName>
</protein>
<evidence type="ECO:0008006" key="2">
    <source>
        <dbReference type="Google" id="ProtNLM"/>
    </source>
</evidence>
<reference evidence="1" key="2">
    <citation type="submission" date="2024-06" db="EMBL/GenBank/DDBJ databases">
        <authorList>
            <person name="Sakai Y."/>
            <person name="Fujii T."/>
        </authorList>
    </citation>
    <scope>NUCLEOTIDE SEQUENCE</scope>
    <source>
        <strain evidence="1">M701</strain>
        <plasmid evidence="1">pM7012</plasmid>
    </source>
</reference>
<dbReference type="CDD" id="cd02440">
    <property type="entry name" value="AdoMet_MTases"/>
    <property type="match status" value="1"/>
</dbReference>
<dbReference type="SUPFAM" id="SSF53335">
    <property type="entry name" value="S-adenosyl-L-methionine-dependent methyltransferases"/>
    <property type="match status" value="1"/>
</dbReference>
<dbReference type="RefSeq" id="WP_023842505.1">
    <property type="nucleotide sequence ID" value="NC_022995.1"/>
</dbReference>
<dbReference type="Gene3D" id="3.40.50.150">
    <property type="entry name" value="Vaccinia Virus protein VP39"/>
    <property type="match status" value="1"/>
</dbReference>
<evidence type="ECO:0000313" key="1">
    <source>
        <dbReference type="EMBL" id="BAO18962.1"/>
    </source>
</evidence>
<dbReference type="EMBL" id="AB853026">
    <property type="protein sequence ID" value="BAO18962.1"/>
    <property type="molecule type" value="Genomic_DNA"/>
</dbReference>
<geneLocation type="plasmid" evidence="1">
    <name>pM7012</name>
</geneLocation>
<dbReference type="InterPro" id="IPR029063">
    <property type="entry name" value="SAM-dependent_MTases_sf"/>
</dbReference>
<name>V5YNK5_9BURK</name>
<reference evidence="1" key="1">
    <citation type="journal article" date="2014" name="Microbiology">
        <title>A 2,4-dichlorophenoxyacetic acid degradation plasmid pM7012 discloses distribution of an unclassified megaplasmid group across bacterial species.</title>
        <authorList>
            <person name="Sakai Y."/>
            <person name="Ogawa N."/>
            <person name="Shimomura Y."/>
            <person name="Fujii T."/>
        </authorList>
    </citation>
    <scope>NUCLEOTIDE SEQUENCE</scope>
    <source>
        <strain evidence="1">M701</strain>
    </source>
</reference>